<comment type="caution">
    <text evidence="1">The sequence shown here is derived from an EMBL/GenBank/DDBJ whole genome shotgun (WGS) entry which is preliminary data.</text>
</comment>
<dbReference type="Proteomes" id="UP000243015">
    <property type="component" value="Unassembled WGS sequence"/>
</dbReference>
<gene>
    <name evidence="1" type="ORF">A7C99_4285</name>
</gene>
<dbReference type="AlphaFoldDB" id="A0A178EY33"/>
<organism evidence="1 2">
    <name type="scientific">Trichophyton rubrum</name>
    <name type="common">Athlete's foot fungus</name>
    <name type="synonym">Epidermophyton rubrum</name>
    <dbReference type="NCBI Taxonomy" id="5551"/>
    <lineage>
        <taxon>Eukaryota</taxon>
        <taxon>Fungi</taxon>
        <taxon>Dikarya</taxon>
        <taxon>Ascomycota</taxon>
        <taxon>Pezizomycotina</taxon>
        <taxon>Eurotiomycetes</taxon>
        <taxon>Eurotiomycetidae</taxon>
        <taxon>Onygenales</taxon>
        <taxon>Arthrodermataceae</taxon>
        <taxon>Trichophyton</taxon>
    </lineage>
</organism>
<name>A0A178EY33_TRIRU</name>
<protein>
    <submittedName>
        <fullName evidence="1">Uncharacterized protein</fullName>
    </submittedName>
</protein>
<evidence type="ECO:0000313" key="1">
    <source>
        <dbReference type="EMBL" id="OAL64849.1"/>
    </source>
</evidence>
<reference evidence="1 2" key="1">
    <citation type="submission" date="2016-05" db="EMBL/GenBank/DDBJ databases">
        <title>Genome sequencing of Trichophyton rubrum CMCC(F)T1i isolated from hair.</title>
        <authorList>
            <person name="Zhan P."/>
            <person name="Tao Y."/>
            <person name="Liu W."/>
        </authorList>
    </citation>
    <scope>NUCLEOTIDE SEQUENCE [LARGE SCALE GENOMIC DNA]</scope>
    <source>
        <strain evidence="2">CMCC(F)T1i</strain>
    </source>
</reference>
<accession>A0A178EY33</accession>
<evidence type="ECO:0000313" key="2">
    <source>
        <dbReference type="Proteomes" id="UP000243015"/>
    </source>
</evidence>
<dbReference type="EMBL" id="LHPM01000015">
    <property type="protein sequence ID" value="OAL64849.1"/>
    <property type="molecule type" value="Genomic_DNA"/>
</dbReference>
<proteinExistence type="predicted"/>
<sequence length="73" mass="7903">MARDGSQDRNETLLGVCPVDAGCWRGGDDGLGGAVRCLGPVTEWRSAARIIERLWRADEAGEERDDLPAGRGY</sequence>